<dbReference type="GO" id="GO:0030691">
    <property type="term" value="C:Noc2p-Noc3p complex"/>
    <property type="evidence" value="ECO:0007669"/>
    <property type="project" value="TreeGrafter"/>
</dbReference>
<dbReference type="GO" id="GO:0005730">
    <property type="term" value="C:nucleolus"/>
    <property type="evidence" value="ECO:0007669"/>
    <property type="project" value="TreeGrafter"/>
</dbReference>
<evidence type="ECO:0000256" key="3">
    <source>
        <dbReference type="ARBA" id="ARBA00023242"/>
    </source>
</evidence>
<accession>A0AAD5NFC8</accession>
<dbReference type="Pfam" id="PF03715">
    <property type="entry name" value="Noc2"/>
    <property type="match status" value="1"/>
</dbReference>
<dbReference type="GO" id="GO:0005654">
    <property type="term" value="C:nucleoplasm"/>
    <property type="evidence" value="ECO:0007669"/>
    <property type="project" value="TreeGrafter"/>
</dbReference>
<feature type="compositionally biased region" description="Basic residues" evidence="4">
    <location>
        <begin position="22"/>
        <end position="35"/>
    </location>
</feature>
<evidence type="ECO:0000256" key="2">
    <source>
        <dbReference type="ARBA" id="ARBA00005907"/>
    </source>
</evidence>
<evidence type="ECO:0000259" key="5">
    <source>
        <dbReference type="PROSITE" id="PS51471"/>
    </source>
</evidence>
<sequence length="868" mass="98621">MGKLGKKARKFAKKNLQSVLKRKRKVKSFFKKKSSKRDERDAAESQEDTTELSNRRNQESIDTEDTSLDAIFREDDSDMEGDDSGSDGYLSEDPSSTPTAENESNLEENGAGVELSAQNQEILLELENKKKKLERLKAKDPEFLRFLESNDKGLKPFKNKDAYSDDDEMSDDGMESADEDGANNNKMLTSSAVSSWCHLVKEQHSVPALISLLNGYRAVCHYGTESTGVHDAVSRHKIQDSETFCKILTIMLREADNIFRGMLGISSSNCKKGTILELKNTSKWKTLRPLIKSYLRSTLFMLNQATDSDILVFSLTRLRASIVFFAAFPSLLRRLIKIGVHLWATGKGTLSSQSFLILQDVASVFSSDCFDTCVIKMYKAFIGNCNFVEPVLLKHIQFLRNSFIELCSQDIQKSSSKAMISIQKLARILQSGLQTKKKEAVKKICSWQYTNCMDLWVTYISHNIRDFDLQPLLYITIQIINGVAVLFPGPRYLPLRSKCIEWLNHLSASSGIFIPISSLVLDILEYKIGKEGGKPGKDFSFSSAVKLPKYWLKSQNFQEECVFSAIELLTVHFSQWSYHISFPELATIPVIRLRKFHAKTNTESLQRVVKRFIDLVEQNIEFVQKKRDEVAFSPIDQQSVDAFLQLEKCSGNAPYTQYYKNVMEKAASRSLMMNGKISFLAQKKLKRKRGQLPSNKVEVSVNGAKVDELALGVEAHTDVSALTFILHNMVPGLQLFYQGKWVTAKCVQNSIVMHIGDTIEILSNGKYKSILHRGPVNKEKVRISWAVFCEPPKEKIILKPLPETVSETEPSLFPPRTFHQHIQHKLFRKTQDTLLIKKSNQLLYCPVHFYGMMSEYFDATCVSFCHIR</sequence>
<comment type="subcellular location">
    <subcellularLocation>
        <location evidence="1">Nucleus</location>
    </subcellularLocation>
</comment>
<keyword evidence="3" id="KW-0539">Nucleus</keyword>
<dbReference type="InterPro" id="IPR005123">
    <property type="entry name" value="Oxoglu/Fe-dep_dioxygenase_dom"/>
</dbReference>
<evidence type="ECO:0000256" key="4">
    <source>
        <dbReference type="SAM" id="MobiDB-lite"/>
    </source>
</evidence>
<dbReference type="InterPro" id="IPR027443">
    <property type="entry name" value="IPNS-like_sf"/>
</dbReference>
<evidence type="ECO:0000313" key="7">
    <source>
        <dbReference type="Proteomes" id="UP001064489"/>
    </source>
</evidence>
<feature type="compositionally biased region" description="Acidic residues" evidence="4">
    <location>
        <begin position="75"/>
        <end position="85"/>
    </location>
</feature>
<reference evidence="6" key="2">
    <citation type="submission" date="2023-02" db="EMBL/GenBank/DDBJ databases">
        <authorList>
            <person name="Swenson N.G."/>
            <person name="Wegrzyn J.L."/>
            <person name="Mcevoy S.L."/>
        </authorList>
    </citation>
    <scope>NUCLEOTIDE SEQUENCE</scope>
    <source>
        <strain evidence="6">91603</strain>
        <tissue evidence="6">Leaf</tissue>
    </source>
</reference>
<dbReference type="Pfam" id="PF03171">
    <property type="entry name" value="2OG-FeII_Oxy"/>
    <property type="match status" value="1"/>
</dbReference>
<dbReference type="GO" id="GO:0042273">
    <property type="term" value="P:ribosomal large subunit biogenesis"/>
    <property type="evidence" value="ECO:0007669"/>
    <property type="project" value="TreeGrafter"/>
</dbReference>
<protein>
    <recommendedName>
        <fullName evidence="5">Fe2OG dioxygenase domain-containing protein</fullName>
    </recommendedName>
</protein>
<feature type="region of interest" description="Disordered" evidence="4">
    <location>
        <begin position="22"/>
        <end position="109"/>
    </location>
</feature>
<dbReference type="GO" id="GO:0030690">
    <property type="term" value="C:Noc1p-Noc2p complex"/>
    <property type="evidence" value="ECO:0007669"/>
    <property type="project" value="TreeGrafter"/>
</dbReference>
<feature type="domain" description="Fe2OG dioxygenase" evidence="5">
    <location>
        <begin position="693"/>
        <end position="791"/>
    </location>
</feature>
<evidence type="ECO:0000256" key="1">
    <source>
        <dbReference type="ARBA" id="ARBA00004123"/>
    </source>
</evidence>
<gene>
    <name evidence="6" type="ORF">LWI28_007811</name>
</gene>
<dbReference type="SUPFAM" id="SSF51197">
    <property type="entry name" value="Clavaminate synthase-like"/>
    <property type="match status" value="1"/>
</dbReference>
<organism evidence="6 7">
    <name type="scientific">Acer negundo</name>
    <name type="common">Box elder</name>
    <dbReference type="NCBI Taxonomy" id="4023"/>
    <lineage>
        <taxon>Eukaryota</taxon>
        <taxon>Viridiplantae</taxon>
        <taxon>Streptophyta</taxon>
        <taxon>Embryophyta</taxon>
        <taxon>Tracheophyta</taxon>
        <taxon>Spermatophyta</taxon>
        <taxon>Magnoliopsida</taxon>
        <taxon>eudicotyledons</taxon>
        <taxon>Gunneridae</taxon>
        <taxon>Pentapetalae</taxon>
        <taxon>rosids</taxon>
        <taxon>malvids</taxon>
        <taxon>Sapindales</taxon>
        <taxon>Sapindaceae</taxon>
        <taxon>Hippocastanoideae</taxon>
        <taxon>Acereae</taxon>
        <taxon>Acer</taxon>
    </lineage>
</organism>
<dbReference type="InterPro" id="IPR044861">
    <property type="entry name" value="IPNS-like_FE2OG_OXY"/>
</dbReference>
<proteinExistence type="inferred from homology"/>
<dbReference type="PANTHER" id="PTHR12687:SF8">
    <property type="entry name" value="PROTEIN REBELOTE"/>
    <property type="match status" value="1"/>
</dbReference>
<dbReference type="Proteomes" id="UP001064489">
    <property type="component" value="Chromosome 12"/>
</dbReference>
<evidence type="ECO:0000313" key="6">
    <source>
        <dbReference type="EMBL" id="KAI9156510.1"/>
    </source>
</evidence>
<feature type="region of interest" description="Disordered" evidence="4">
    <location>
        <begin position="156"/>
        <end position="182"/>
    </location>
</feature>
<dbReference type="AlphaFoldDB" id="A0AAD5NFC8"/>
<comment type="similarity">
    <text evidence="2">Belongs to the NOC2 family.</text>
</comment>
<dbReference type="PROSITE" id="PS51471">
    <property type="entry name" value="FE2OG_OXY"/>
    <property type="match status" value="1"/>
</dbReference>
<comment type="caution">
    <text evidence="6">The sequence shown here is derived from an EMBL/GenBank/DDBJ whole genome shotgun (WGS) entry which is preliminary data.</text>
</comment>
<dbReference type="InterPro" id="IPR005343">
    <property type="entry name" value="Noc2"/>
</dbReference>
<feature type="compositionally biased region" description="Acidic residues" evidence="4">
    <location>
        <begin position="164"/>
        <end position="181"/>
    </location>
</feature>
<name>A0AAD5NFC8_ACENE</name>
<keyword evidence="7" id="KW-1185">Reference proteome</keyword>
<feature type="compositionally biased region" description="Polar residues" evidence="4">
    <location>
        <begin position="93"/>
        <end position="103"/>
    </location>
</feature>
<dbReference type="PANTHER" id="PTHR12687">
    <property type="entry name" value="NUCLEOLAR COMPLEX 2 AND RAD4-RELATED"/>
    <property type="match status" value="1"/>
</dbReference>
<reference evidence="6" key="1">
    <citation type="journal article" date="2022" name="Plant J.">
        <title>Strategies of tolerance reflected in two North American maple genomes.</title>
        <authorList>
            <person name="McEvoy S.L."/>
            <person name="Sezen U.U."/>
            <person name="Trouern-Trend A."/>
            <person name="McMahon S.M."/>
            <person name="Schaberg P.G."/>
            <person name="Yang J."/>
            <person name="Wegrzyn J.L."/>
            <person name="Swenson N.G."/>
        </authorList>
    </citation>
    <scope>NUCLEOTIDE SEQUENCE</scope>
    <source>
        <strain evidence="6">91603</strain>
    </source>
</reference>
<dbReference type="Gene3D" id="2.60.120.330">
    <property type="entry name" value="B-lactam Antibiotic, Isopenicillin N Synthase, Chain"/>
    <property type="match status" value="1"/>
</dbReference>
<dbReference type="EMBL" id="JAJSOW010000107">
    <property type="protein sequence ID" value="KAI9156510.1"/>
    <property type="molecule type" value="Genomic_DNA"/>
</dbReference>